<dbReference type="PANTHER" id="PTHR35936:SF34">
    <property type="entry name" value="ABC TRANSPORTER EXTRACELLULAR-BINDING PROTEIN YCKB-RELATED"/>
    <property type="match status" value="1"/>
</dbReference>
<feature type="compositionally biased region" description="Gly residues" evidence="2">
    <location>
        <begin position="40"/>
        <end position="56"/>
    </location>
</feature>
<dbReference type="Proteomes" id="UP000019754">
    <property type="component" value="Unassembled WGS sequence"/>
</dbReference>
<dbReference type="InterPro" id="IPR001638">
    <property type="entry name" value="Solute-binding_3/MltF_N"/>
</dbReference>
<name>A0A022KYE5_9MICO</name>
<dbReference type="Gene3D" id="3.40.190.10">
    <property type="entry name" value="Periplasmic binding protein-like II"/>
    <property type="match status" value="2"/>
</dbReference>
<organism evidence="4 5">
    <name type="scientific">Brachybacterium muris UCD-AY4</name>
    <dbReference type="NCBI Taxonomy" id="1249481"/>
    <lineage>
        <taxon>Bacteria</taxon>
        <taxon>Bacillati</taxon>
        <taxon>Actinomycetota</taxon>
        <taxon>Actinomycetes</taxon>
        <taxon>Micrococcales</taxon>
        <taxon>Dermabacteraceae</taxon>
        <taxon>Brachybacterium</taxon>
    </lineage>
</organism>
<evidence type="ECO:0000313" key="5">
    <source>
        <dbReference type="Proteomes" id="UP000019754"/>
    </source>
</evidence>
<accession>A0A022KYE5</accession>
<evidence type="ECO:0000256" key="2">
    <source>
        <dbReference type="SAM" id="MobiDB-lite"/>
    </source>
</evidence>
<evidence type="ECO:0000259" key="3">
    <source>
        <dbReference type="SMART" id="SM00062"/>
    </source>
</evidence>
<dbReference type="RefSeq" id="WP_017822317.1">
    <property type="nucleotide sequence ID" value="NZ_AORC01000003.1"/>
</dbReference>
<feature type="region of interest" description="Disordered" evidence="2">
    <location>
        <begin position="37"/>
        <end position="56"/>
    </location>
</feature>
<keyword evidence="1" id="KW-0732">Signal</keyword>
<dbReference type="AlphaFoldDB" id="A0A022KYE5"/>
<keyword evidence="5" id="KW-1185">Reference proteome</keyword>
<dbReference type="Pfam" id="PF00497">
    <property type="entry name" value="SBP_bac_3"/>
    <property type="match status" value="1"/>
</dbReference>
<gene>
    <name evidence="4" type="ORF">D641_0103005</name>
</gene>
<proteinExistence type="predicted"/>
<feature type="domain" description="Solute-binding protein family 3/N-terminal" evidence="3">
    <location>
        <begin position="71"/>
        <end position="290"/>
    </location>
</feature>
<sequence length="295" mass="31468">MNSTPRPVPGQRPTRRLTLAAGGVGIAALLAACSSDGDSRGAGGPGGAGGSDGGGGSVDEDILARIKENGTVRIGLEGTYRPYAFHDDSNELVGFEKDIADKIAEGLGVQPEYIETEWDSLIAGLDVDRYDLVINNVAITEERQQKYAFTEPYAQSIGRIAVPEDSEVQTAEELEGKRSAQTATSNWAAQMEELGAEIVPVQGFAEAIELVVQGRVDATANDFISFQTYQEEHPEAPFRLLDAELPTDVAVGVIMQQGQQALLDEVNGILETLKGDGTLTAIYEEWVGQDITPEA</sequence>
<dbReference type="SMART" id="SM00062">
    <property type="entry name" value="PBPb"/>
    <property type="match status" value="1"/>
</dbReference>
<comment type="caution">
    <text evidence="4">The sequence shown here is derived from an EMBL/GenBank/DDBJ whole genome shotgun (WGS) entry which is preliminary data.</text>
</comment>
<evidence type="ECO:0000256" key="1">
    <source>
        <dbReference type="ARBA" id="ARBA00022729"/>
    </source>
</evidence>
<dbReference type="PROSITE" id="PS51257">
    <property type="entry name" value="PROKAR_LIPOPROTEIN"/>
    <property type="match status" value="1"/>
</dbReference>
<reference evidence="4 5" key="1">
    <citation type="journal article" date="2013" name="Genome Announc.">
        <title>Draft genome sequence of an Actinobacterium, Brachybacterium muris strain UCD-AY4.</title>
        <authorList>
            <person name="Lo J.R."/>
            <person name="Lang J.M."/>
            <person name="Darling A.E."/>
            <person name="Eisen J.A."/>
            <person name="Coil D.A."/>
        </authorList>
    </citation>
    <scope>NUCLEOTIDE SEQUENCE [LARGE SCALE GENOMIC DNA]</scope>
    <source>
        <strain evidence="4 5">UCD-AY4</strain>
    </source>
</reference>
<dbReference type="SUPFAM" id="SSF53850">
    <property type="entry name" value="Periplasmic binding protein-like II"/>
    <property type="match status" value="1"/>
</dbReference>
<protein>
    <submittedName>
        <fullName evidence="4">Amino acid ABC transporter amino acid-binding protein</fullName>
    </submittedName>
</protein>
<dbReference type="PANTHER" id="PTHR35936">
    <property type="entry name" value="MEMBRANE-BOUND LYTIC MUREIN TRANSGLYCOSYLASE F"/>
    <property type="match status" value="1"/>
</dbReference>
<evidence type="ECO:0000313" key="4">
    <source>
        <dbReference type="EMBL" id="EYT50788.1"/>
    </source>
</evidence>
<dbReference type="EMBL" id="AORC01000003">
    <property type="protein sequence ID" value="EYT50788.1"/>
    <property type="molecule type" value="Genomic_DNA"/>
</dbReference>
<dbReference type="STRING" id="1249481.D641_0103005"/>
<dbReference type="HOGENOM" id="CLU_019602_18_5_11"/>
<dbReference type="OrthoDB" id="9814902at2"/>